<gene>
    <name evidence="2" type="ORF">BO80DRAFT_123641</name>
</gene>
<name>A0A395GVI5_9EURO</name>
<dbReference type="EMBL" id="KZ824446">
    <property type="protein sequence ID" value="RAK99419.1"/>
    <property type="molecule type" value="Genomic_DNA"/>
</dbReference>
<evidence type="ECO:0000313" key="2">
    <source>
        <dbReference type="EMBL" id="RAK99419.1"/>
    </source>
</evidence>
<keyword evidence="3" id="KW-1185">Reference proteome</keyword>
<dbReference type="Proteomes" id="UP000249402">
    <property type="component" value="Unassembled WGS sequence"/>
</dbReference>
<dbReference type="AlphaFoldDB" id="A0A395GVI5"/>
<evidence type="ECO:0000256" key="1">
    <source>
        <dbReference type="SAM" id="MobiDB-lite"/>
    </source>
</evidence>
<dbReference type="GeneID" id="37218377"/>
<protein>
    <submittedName>
        <fullName evidence="2">Uncharacterized protein</fullName>
    </submittedName>
</protein>
<proteinExistence type="predicted"/>
<dbReference type="RefSeq" id="XP_025573747.1">
    <property type="nucleotide sequence ID" value="XM_025713512.1"/>
</dbReference>
<evidence type="ECO:0000313" key="3">
    <source>
        <dbReference type="Proteomes" id="UP000249402"/>
    </source>
</evidence>
<reference evidence="2 3" key="1">
    <citation type="submission" date="2018-02" db="EMBL/GenBank/DDBJ databases">
        <title>The genomes of Aspergillus section Nigri reveals drivers in fungal speciation.</title>
        <authorList>
            <consortium name="DOE Joint Genome Institute"/>
            <person name="Vesth T.C."/>
            <person name="Nybo J."/>
            <person name="Theobald S."/>
            <person name="Brandl J."/>
            <person name="Frisvad J.C."/>
            <person name="Nielsen K.F."/>
            <person name="Lyhne E.K."/>
            <person name="Kogle M.E."/>
            <person name="Kuo A."/>
            <person name="Riley R."/>
            <person name="Clum A."/>
            <person name="Nolan M."/>
            <person name="Lipzen A."/>
            <person name="Salamov A."/>
            <person name="Henrissat B."/>
            <person name="Wiebenga A."/>
            <person name="De vries R.P."/>
            <person name="Grigoriev I.V."/>
            <person name="Mortensen U.H."/>
            <person name="Andersen M.R."/>
            <person name="Baker S.E."/>
        </authorList>
    </citation>
    <scope>NUCLEOTIDE SEQUENCE [LARGE SCALE GENOMIC DNA]</scope>
    <source>
        <strain evidence="2 3">CBS 121593</strain>
    </source>
</reference>
<feature type="region of interest" description="Disordered" evidence="1">
    <location>
        <begin position="62"/>
        <end position="104"/>
    </location>
</feature>
<dbReference type="VEuPathDB" id="FungiDB:BO80DRAFT_123641"/>
<accession>A0A395GVI5</accession>
<sequence>MARVQSNGRVISPFCMFLLGLQPPRPPPLGGSHLQLPSLTSSARQRHETSIHHLAAFPIDLSRSTGDPLLPGKTITPPRDHVTLSGSAHVPQVSLSVPRRPPSVPPMCMRSCPIPGFSSGSDPGQHWLRSPGPSHHSAARRGVYVTIGQPDERSTGYTHPQPPSLLSQPLSTLLCPTLPTW</sequence>
<organism evidence="2 3">
    <name type="scientific">Aspergillus ibericus CBS 121593</name>
    <dbReference type="NCBI Taxonomy" id="1448316"/>
    <lineage>
        <taxon>Eukaryota</taxon>
        <taxon>Fungi</taxon>
        <taxon>Dikarya</taxon>
        <taxon>Ascomycota</taxon>
        <taxon>Pezizomycotina</taxon>
        <taxon>Eurotiomycetes</taxon>
        <taxon>Eurotiomycetidae</taxon>
        <taxon>Eurotiales</taxon>
        <taxon>Aspergillaceae</taxon>
        <taxon>Aspergillus</taxon>
        <taxon>Aspergillus subgen. Circumdati</taxon>
    </lineage>
</organism>